<feature type="region of interest" description="Disordered" evidence="8">
    <location>
        <begin position="341"/>
        <end position="364"/>
    </location>
</feature>
<feature type="compositionally biased region" description="Polar residues" evidence="8">
    <location>
        <begin position="342"/>
        <end position="356"/>
    </location>
</feature>
<dbReference type="PRINTS" id="PR00032">
    <property type="entry name" value="HTHARAC"/>
</dbReference>
<evidence type="ECO:0000256" key="5">
    <source>
        <dbReference type="ARBA" id="ARBA00023015"/>
    </source>
</evidence>
<dbReference type="SUPFAM" id="SSF53807">
    <property type="entry name" value="Helical backbone' metal receptor"/>
    <property type="match status" value="1"/>
</dbReference>
<dbReference type="Pfam" id="PF12833">
    <property type="entry name" value="HTH_18"/>
    <property type="match status" value="1"/>
</dbReference>
<dbReference type="InterPro" id="IPR018062">
    <property type="entry name" value="HTH_AraC-typ_CS"/>
</dbReference>
<evidence type="ECO:0000256" key="4">
    <source>
        <dbReference type="ARBA" id="ARBA00022729"/>
    </source>
</evidence>
<dbReference type="AlphaFoldDB" id="A0A6S6QSL7"/>
<dbReference type="InterPro" id="IPR051313">
    <property type="entry name" value="Bact_iron-sidero_bind"/>
</dbReference>
<keyword evidence="3" id="KW-0813">Transport</keyword>
<gene>
    <name evidence="9" type="ORF">acsn021_19120</name>
</gene>
<evidence type="ECO:0000256" key="7">
    <source>
        <dbReference type="ARBA" id="ARBA00023163"/>
    </source>
</evidence>
<evidence type="ECO:0000256" key="3">
    <source>
        <dbReference type="ARBA" id="ARBA00022448"/>
    </source>
</evidence>
<keyword evidence="10" id="KW-1185">Reference proteome</keyword>
<dbReference type="PROSITE" id="PS00041">
    <property type="entry name" value="HTH_ARAC_FAMILY_1"/>
    <property type="match status" value="1"/>
</dbReference>
<dbReference type="PANTHER" id="PTHR30532:SF29">
    <property type="entry name" value="FE(3+) DICITRATE-BINDING PERIPLASMIC PROTEIN"/>
    <property type="match status" value="1"/>
</dbReference>
<proteinExistence type="inferred from homology"/>
<dbReference type="EMBL" id="AP023367">
    <property type="protein sequence ID" value="BCJ94343.1"/>
    <property type="molecule type" value="Genomic_DNA"/>
</dbReference>
<evidence type="ECO:0000313" key="9">
    <source>
        <dbReference type="EMBL" id="BCJ94343.1"/>
    </source>
</evidence>
<dbReference type="PROSITE" id="PS50983">
    <property type="entry name" value="FE_B12_PBP"/>
    <property type="match status" value="1"/>
</dbReference>
<dbReference type="SMART" id="SM00342">
    <property type="entry name" value="HTH_ARAC"/>
    <property type="match status" value="1"/>
</dbReference>
<keyword evidence="6" id="KW-0238">DNA-binding</keyword>
<sequence length="635" mass="72337">MNHEIAEILIWDSVNIKVLDVRRREVNREEELNSYVLPTSGFIFTTGRVQLSLDDVPYETNRFSIFHGRKDTRLSILAGDDTIEYFIVLYRSGTQRSERVVQSPNESETNPFRKTYGFTPENPIFYLELLRRMHTRWQTGEPLDRFYVKGAFYQLVYEIYEVITSKKLGALQPDIVLMCQSYMKNHYLEVISIKTLADNLNISYSQLIRNFKKKTGQSPQEYLTGIKIESACDYLGKTNIPMKDIANSCGFYDEYHFSNLFKKHMGISPTKYRKKVTSTMKDTSIADKRDSSYNEEGYKNLINLTYEKGEITMKRKMKQHAAFAAALSLVLLMGGCSAPAGETNSQRETSVQQEQENNAEADTAETKVVETLKGDVEVPLNPQRIVIGFFQGDLLKLGIKPVGSSFNDDAVFEGELSDVTVVDPWGLDAEQVMSLEPDLIIWNNPDEYDTLSKIAPTVVMDYYSMTVDERVTFLGELVGRKERAETALKEFHDKVEAGIKTISDNGLQNETVILLENQAAGSLRAFGDNYGRGGELIYQYLGLKAPQRIIDEVIRVPETNFIDISYEALPQYSADFIFSDERIVELEDNTVWKSLQAVKEDRLIQTNSGMFWFSDITSMNAQLDFILENLLAAAK</sequence>
<protein>
    <submittedName>
        <fullName evidence="9">Uncharacterized protein</fullName>
    </submittedName>
</protein>
<keyword evidence="7" id="KW-0804">Transcription</keyword>
<dbReference type="GO" id="GO:1901678">
    <property type="term" value="P:iron coordination entity transport"/>
    <property type="evidence" value="ECO:0007669"/>
    <property type="project" value="UniProtKB-ARBA"/>
</dbReference>
<dbReference type="SUPFAM" id="SSF46689">
    <property type="entry name" value="Homeodomain-like"/>
    <property type="match status" value="2"/>
</dbReference>
<accession>A0A6S6QSL7</accession>
<dbReference type="Pfam" id="PF01497">
    <property type="entry name" value="Peripla_BP_2"/>
    <property type="match status" value="1"/>
</dbReference>
<dbReference type="Gene3D" id="3.40.50.1980">
    <property type="entry name" value="Nitrogenase molybdenum iron protein domain"/>
    <property type="match status" value="2"/>
</dbReference>
<evidence type="ECO:0000256" key="8">
    <source>
        <dbReference type="SAM" id="MobiDB-lite"/>
    </source>
</evidence>
<dbReference type="PANTHER" id="PTHR30532">
    <property type="entry name" value="IRON III DICITRATE-BINDING PERIPLASMIC PROTEIN"/>
    <property type="match status" value="1"/>
</dbReference>
<dbReference type="KEGG" id="acel:acsn021_19120"/>
<dbReference type="InterPro" id="IPR002491">
    <property type="entry name" value="ABC_transptr_periplasmic_BD"/>
</dbReference>
<dbReference type="GO" id="GO:0003700">
    <property type="term" value="F:DNA-binding transcription factor activity"/>
    <property type="evidence" value="ECO:0007669"/>
    <property type="project" value="InterPro"/>
</dbReference>
<name>A0A6S6QSL7_9FIRM</name>
<evidence type="ECO:0000256" key="2">
    <source>
        <dbReference type="ARBA" id="ARBA00008814"/>
    </source>
</evidence>
<evidence type="ECO:0000256" key="6">
    <source>
        <dbReference type="ARBA" id="ARBA00023125"/>
    </source>
</evidence>
<dbReference type="InterPro" id="IPR018060">
    <property type="entry name" value="HTH_AraC"/>
</dbReference>
<dbReference type="PROSITE" id="PS01124">
    <property type="entry name" value="HTH_ARAC_FAMILY_2"/>
    <property type="match status" value="1"/>
</dbReference>
<dbReference type="InterPro" id="IPR020449">
    <property type="entry name" value="Tscrpt_reg_AraC-type_HTH"/>
</dbReference>
<comment type="similarity">
    <text evidence="2">Belongs to the bacterial solute-binding protein 8 family.</text>
</comment>
<dbReference type="Gene3D" id="1.10.10.60">
    <property type="entry name" value="Homeodomain-like"/>
    <property type="match status" value="2"/>
</dbReference>
<comment type="subcellular location">
    <subcellularLocation>
        <location evidence="1">Cell envelope</location>
    </subcellularLocation>
</comment>
<reference evidence="9 10" key="1">
    <citation type="journal article" date="2016" name="Int. J. Syst. Evol. Microbiol.">
        <title>Descriptions of Anaerotaenia torta gen. nov., sp. nov. and Anaerocolumna cellulosilytica gen. nov., sp. nov. isolated from a methanogenic reactor of cattle waste.</title>
        <authorList>
            <person name="Uek A."/>
            <person name="Ohtaki Y."/>
            <person name="Kaku N."/>
            <person name="Ueki K."/>
        </authorList>
    </citation>
    <scope>NUCLEOTIDE SEQUENCE [LARGE SCALE GENOMIC DNA]</scope>
    <source>
        <strain evidence="9 10">SN021</strain>
    </source>
</reference>
<dbReference type="GO" id="GO:0030288">
    <property type="term" value="C:outer membrane-bounded periplasmic space"/>
    <property type="evidence" value="ECO:0007669"/>
    <property type="project" value="TreeGrafter"/>
</dbReference>
<keyword evidence="5" id="KW-0805">Transcription regulation</keyword>
<keyword evidence="4" id="KW-0732">Signal</keyword>
<dbReference type="GO" id="GO:0043565">
    <property type="term" value="F:sequence-specific DNA binding"/>
    <property type="evidence" value="ECO:0007669"/>
    <property type="project" value="InterPro"/>
</dbReference>
<dbReference type="RefSeq" id="WP_184091067.1">
    <property type="nucleotide sequence ID" value="NZ_AP023367.1"/>
</dbReference>
<dbReference type="Proteomes" id="UP000515561">
    <property type="component" value="Chromosome"/>
</dbReference>
<organism evidence="9 10">
    <name type="scientific">Anaerocolumna cellulosilytica</name>
    <dbReference type="NCBI Taxonomy" id="433286"/>
    <lineage>
        <taxon>Bacteria</taxon>
        <taxon>Bacillati</taxon>
        <taxon>Bacillota</taxon>
        <taxon>Clostridia</taxon>
        <taxon>Lachnospirales</taxon>
        <taxon>Lachnospiraceae</taxon>
        <taxon>Anaerocolumna</taxon>
    </lineage>
</organism>
<dbReference type="InterPro" id="IPR009057">
    <property type="entry name" value="Homeodomain-like_sf"/>
</dbReference>
<evidence type="ECO:0000313" key="10">
    <source>
        <dbReference type="Proteomes" id="UP000515561"/>
    </source>
</evidence>
<evidence type="ECO:0000256" key="1">
    <source>
        <dbReference type="ARBA" id="ARBA00004196"/>
    </source>
</evidence>